<dbReference type="SMART" id="SM00382">
    <property type="entry name" value="AAA"/>
    <property type="match status" value="1"/>
</dbReference>
<organism evidence="7 8">
    <name type="scientific">Actinomadura luteofluorescens</name>
    <dbReference type="NCBI Taxonomy" id="46163"/>
    <lineage>
        <taxon>Bacteria</taxon>
        <taxon>Bacillati</taxon>
        <taxon>Actinomycetota</taxon>
        <taxon>Actinomycetes</taxon>
        <taxon>Streptosporangiales</taxon>
        <taxon>Thermomonosporaceae</taxon>
        <taxon>Actinomadura</taxon>
    </lineage>
</organism>
<dbReference type="Gene3D" id="3.40.50.300">
    <property type="entry name" value="P-loop containing nucleotide triphosphate hydrolases"/>
    <property type="match status" value="1"/>
</dbReference>
<comment type="caution">
    <text evidence="7">The sequence shown here is derived from an EMBL/GenBank/DDBJ whole genome shotgun (WGS) entry which is preliminary data.</text>
</comment>
<evidence type="ECO:0000256" key="4">
    <source>
        <dbReference type="ARBA" id="ARBA00022840"/>
    </source>
</evidence>
<evidence type="ECO:0000256" key="5">
    <source>
        <dbReference type="SAM" id="MobiDB-lite"/>
    </source>
</evidence>
<dbReference type="PROSITE" id="PS00211">
    <property type="entry name" value="ABC_TRANSPORTER_1"/>
    <property type="match status" value="1"/>
</dbReference>
<feature type="domain" description="ABC transporter" evidence="6">
    <location>
        <begin position="12"/>
        <end position="253"/>
    </location>
</feature>
<dbReference type="InterPro" id="IPR017871">
    <property type="entry name" value="ABC_transporter-like_CS"/>
</dbReference>
<dbReference type="Pfam" id="PF00005">
    <property type="entry name" value="ABC_tran"/>
    <property type="match status" value="1"/>
</dbReference>
<dbReference type="EMBL" id="JACCBA010000001">
    <property type="protein sequence ID" value="NYD50999.1"/>
    <property type="molecule type" value="Genomic_DNA"/>
</dbReference>
<evidence type="ECO:0000313" key="8">
    <source>
        <dbReference type="Proteomes" id="UP000529783"/>
    </source>
</evidence>
<gene>
    <name evidence="7" type="ORF">BJY14_006982</name>
</gene>
<dbReference type="Proteomes" id="UP000529783">
    <property type="component" value="Unassembled WGS sequence"/>
</dbReference>
<protein>
    <submittedName>
        <fullName evidence="7">Peptide/nickel transport system ATP-binding protein</fullName>
    </submittedName>
</protein>
<accession>A0A7Y9ENK4</accession>
<dbReference type="GO" id="GO:0055085">
    <property type="term" value="P:transmembrane transport"/>
    <property type="evidence" value="ECO:0007669"/>
    <property type="project" value="UniProtKB-ARBA"/>
</dbReference>
<dbReference type="InterPro" id="IPR027417">
    <property type="entry name" value="P-loop_NTPase"/>
</dbReference>
<feature type="region of interest" description="Disordered" evidence="5">
    <location>
        <begin position="242"/>
        <end position="281"/>
    </location>
</feature>
<evidence type="ECO:0000256" key="2">
    <source>
        <dbReference type="ARBA" id="ARBA00022448"/>
    </source>
</evidence>
<dbReference type="Pfam" id="PF08352">
    <property type="entry name" value="oligo_HPY"/>
    <property type="match status" value="1"/>
</dbReference>
<dbReference type="GO" id="GO:0005524">
    <property type="term" value="F:ATP binding"/>
    <property type="evidence" value="ECO:0007669"/>
    <property type="project" value="UniProtKB-KW"/>
</dbReference>
<dbReference type="AlphaFoldDB" id="A0A7Y9ENK4"/>
<evidence type="ECO:0000313" key="7">
    <source>
        <dbReference type="EMBL" id="NYD50999.1"/>
    </source>
</evidence>
<dbReference type="InterPro" id="IPR050319">
    <property type="entry name" value="ABC_transp_ATP-bind"/>
</dbReference>
<evidence type="ECO:0000256" key="3">
    <source>
        <dbReference type="ARBA" id="ARBA00022741"/>
    </source>
</evidence>
<dbReference type="RefSeq" id="WP_179847457.1">
    <property type="nucleotide sequence ID" value="NZ_JACCBA010000001.1"/>
</dbReference>
<sequence>MTHTDEPGDIVLSAEGVSAGYGARSRNVLHDVSVAIDRGRTMGVVGESGSGKSTLARVLVGQLAPARGVVRLDGADVHRLPRKERFAARRRVQLVPQDPYSSLDPRMPVGRALAEAIDPRGRLRTGAHRDRIAELLESVALDASAARRLPHEFSGGQRQRIVIARALAAEPRVVIADEVTSSLDTSVQAEILELLLDLQRRLGLTYVFITHDLAVAQYMCTDLSVLYLGTLVEQGASDVLSRPGHPYTELLRDSRPDPSGRSLTEPAGGLTSEDVADPANPPSGCVFHPRCRYGPRTHGDRGRCAAEPPALRDVAPHARRTACHYPIGPASEDLASQNPAEDGRGE</sequence>
<evidence type="ECO:0000256" key="1">
    <source>
        <dbReference type="ARBA" id="ARBA00005417"/>
    </source>
</evidence>
<keyword evidence="8" id="KW-1185">Reference proteome</keyword>
<reference evidence="7 8" key="1">
    <citation type="submission" date="2020-07" db="EMBL/GenBank/DDBJ databases">
        <title>Sequencing the genomes of 1000 actinobacteria strains.</title>
        <authorList>
            <person name="Klenk H.-P."/>
        </authorList>
    </citation>
    <scope>NUCLEOTIDE SEQUENCE [LARGE SCALE GENOMIC DNA]</scope>
    <source>
        <strain evidence="7 8">DSM 40398</strain>
    </source>
</reference>
<feature type="region of interest" description="Disordered" evidence="5">
    <location>
        <begin position="297"/>
        <end position="346"/>
    </location>
</feature>
<comment type="similarity">
    <text evidence="1">Belongs to the ABC transporter superfamily.</text>
</comment>
<dbReference type="SUPFAM" id="SSF52540">
    <property type="entry name" value="P-loop containing nucleoside triphosphate hydrolases"/>
    <property type="match status" value="1"/>
</dbReference>
<dbReference type="CDD" id="cd03257">
    <property type="entry name" value="ABC_NikE_OppD_transporters"/>
    <property type="match status" value="1"/>
</dbReference>
<dbReference type="GO" id="GO:0015833">
    <property type="term" value="P:peptide transport"/>
    <property type="evidence" value="ECO:0007669"/>
    <property type="project" value="InterPro"/>
</dbReference>
<keyword evidence="4 7" id="KW-0067">ATP-binding</keyword>
<evidence type="ECO:0000259" key="6">
    <source>
        <dbReference type="PROSITE" id="PS50893"/>
    </source>
</evidence>
<dbReference type="NCBIfam" id="TIGR01727">
    <property type="entry name" value="oligo_HPY"/>
    <property type="match status" value="1"/>
</dbReference>
<dbReference type="PROSITE" id="PS50893">
    <property type="entry name" value="ABC_TRANSPORTER_2"/>
    <property type="match status" value="1"/>
</dbReference>
<dbReference type="InterPro" id="IPR003439">
    <property type="entry name" value="ABC_transporter-like_ATP-bd"/>
</dbReference>
<keyword evidence="3" id="KW-0547">Nucleotide-binding</keyword>
<name>A0A7Y9ENK4_9ACTN</name>
<proteinExistence type="inferred from homology"/>
<dbReference type="InterPro" id="IPR013563">
    <property type="entry name" value="Oligopep_ABC_C"/>
</dbReference>
<keyword evidence="2" id="KW-0813">Transport</keyword>
<dbReference type="GO" id="GO:0016887">
    <property type="term" value="F:ATP hydrolysis activity"/>
    <property type="evidence" value="ECO:0007669"/>
    <property type="project" value="InterPro"/>
</dbReference>
<dbReference type="PANTHER" id="PTHR43776:SF7">
    <property type="entry name" value="D,D-DIPEPTIDE TRANSPORT ATP-BINDING PROTEIN DDPF-RELATED"/>
    <property type="match status" value="1"/>
</dbReference>
<dbReference type="InterPro" id="IPR003593">
    <property type="entry name" value="AAA+_ATPase"/>
</dbReference>
<dbReference type="PANTHER" id="PTHR43776">
    <property type="entry name" value="TRANSPORT ATP-BINDING PROTEIN"/>
    <property type="match status" value="1"/>
</dbReference>